<dbReference type="Gene3D" id="3.40.50.300">
    <property type="entry name" value="P-loop containing nucleotide triphosphate hydrolases"/>
    <property type="match status" value="1"/>
</dbReference>
<dbReference type="PANTHER" id="PTHR23070">
    <property type="entry name" value="BCS1 AAA-TYPE ATPASE"/>
    <property type="match status" value="1"/>
</dbReference>
<dbReference type="SUPFAM" id="SSF52540">
    <property type="entry name" value="P-loop containing nucleoside triphosphate hydrolases"/>
    <property type="match status" value="1"/>
</dbReference>
<sequence length="519" mass="60756">MFEVSHALESLKLNLLLNWKTGDPMKDMIFAAIISGLVTILFSQFNLILEYTSLKKLKDTYRYVFASSICIEGKRTFRNCNWSAKYNNLWSRRFDAVWDFIHLNTDYKGISSLREIMGAFDTDPYKHEDNEERKNEVYKDIFIIDQSNIPFIFDDKNKIYAIVNNSDNREDSEKMIEMTGKVETITIRLFSYKLTMSEMKKYLDDLTNSYIDKIEQRRKNKIFLYQLQQKNKCEEEASLLNWHESLFKTTRCFNNLYFDGKDDLIQKIDFFINNKEWYEKEGHPYTLGIGLSGPPGTGKTSVIKSIAKKTGRHLIEIPLNLIKNETDFYNYFHENTYNKNNKKGSIDFEDKIIVLEDIDCMSDLILDRNEKNTIDTSNNDQINVLETFVNVVNNKNDKNTSSSNLFIKEEKMSLSFILNTIDGLNEGCGRILIITSNYYDKIDKALIRPGRIDIRVNMNNASINTIKEMYQHYFDSNMSSKYINQLKEDVISPADIVNIYRNCNGNKKIFIENLIQKCS</sequence>
<reference evidence="4" key="1">
    <citation type="journal article" date="2020" name="Nature">
        <title>Giant virus diversity and host interactions through global metagenomics.</title>
        <authorList>
            <person name="Schulz F."/>
            <person name="Roux S."/>
            <person name="Paez-Espino D."/>
            <person name="Jungbluth S."/>
            <person name="Walsh D.A."/>
            <person name="Denef V.J."/>
            <person name="McMahon K.D."/>
            <person name="Konstantinidis K.T."/>
            <person name="Eloe-Fadrosh E.A."/>
            <person name="Kyrpides N.C."/>
            <person name="Woyke T."/>
        </authorList>
    </citation>
    <scope>NUCLEOTIDE SEQUENCE</scope>
    <source>
        <strain evidence="4">GVMAG-M-3300021185-45</strain>
    </source>
</reference>
<comment type="similarity">
    <text evidence="1">Belongs to the AAA ATPase family. BCS1 subfamily.</text>
</comment>
<proteinExistence type="inferred from homology"/>
<feature type="domain" description="AAA+ ATPase" evidence="3">
    <location>
        <begin position="285"/>
        <end position="462"/>
    </location>
</feature>
<keyword evidence="2" id="KW-0812">Transmembrane</keyword>
<dbReference type="SMART" id="SM00382">
    <property type="entry name" value="AAA"/>
    <property type="match status" value="1"/>
</dbReference>
<dbReference type="InterPro" id="IPR003593">
    <property type="entry name" value="AAA+_ATPase"/>
</dbReference>
<evidence type="ECO:0000256" key="1">
    <source>
        <dbReference type="ARBA" id="ARBA00007448"/>
    </source>
</evidence>
<dbReference type="InterPro" id="IPR003959">
    <property type="entry name" value="ATPase_AAA_core"/>
</dbReference>
<dbReference type="PROSITE" id="PS00674">
    <property type="entry name" value="AAA"/>
    <property type="match status" value="1"/>
</dbReference>
<dbReference type="InterPro" id="IPR050747">
    <property type="entry name" value="Mitochondrial_chaperone_BCS1"/>
</dbReference>
<keyword evidence="2" id="KW-0472">Membrane</keyword>
<dbReference type="EMBL" id="MN739431">
    <property type="protein sequence ID" value="QHT04517.1"/>
    <property type="molecule type" value="Genomic_DNA"/>
</dbReference>
<dbReference type="InterPro" id="IPR027417">
    <property type="entry name" value="P-loop_NTPase"/>
</dbReference>
<evidence type="ECO:0000313" key="4">
    <source>
        <dbReference type="EMBL" id="QHT04517.1"/>
    </source>
</evidence>
<dbReference type="Pfam" id="PF00004">
    <property type="entry name" value="AAA"/>
    <property type="match status" value="1"/>
</dbReference>
<keyword evidence="2" id="KW-1133">Transmembrane helix</keyword>
<protein>
    <recommendedName>
        <fullName evidence="3">AAA+ ATPase domain-containing protein</fullName>
    </recommendedName>
</protein>
<organism evidence="4">
    <name type="scientific">viral metagenome</name>
    <dbReference type="NCBI Taxonomy" id="1070528"/>
    <lineage>
        <taxon>unclassified sequences</taxon>
        <taxon>metagenomes</taxon>
        <taxon>organismal metagenomes</taxon>
    </lineage>
</organism>
<feature type="transmembrane region" description="Helical" evidence="2">
    <location>
        <begin position="28"/>
        <end position="49"/>
    </location>
</feature>
<name>A0A6C0CJZ1_9ZZZZ</name>
<accession>A0A6C0CJZ1</accession>
<dbReference type="GO" id="GO:0016887">
    <property type="term" value="F:ATP hydrolysis activity"/>
    <property type="evidence" value="ECO:0007669"/>
    <property type="project" value="InterPro"/>
</dbReference>
<evidence type="ECO:0000259" key="3">
    <source>
        <dbReference type="SMART" id="SM00382"/>
    </source>
</evidence>
<dbReference type="InterPro" id="IPR003960">
    <property type="entry name" value="ATPase_AAA_CS"/>
</dbReference>
<evidence type="ECO:0000256" key="2">
    <source>
        <dbReference type="SAM" id="Phobius"/>
    </source>
</evidence>
<dbReference type="GO" id="GO:0005524">
    <property type="term" value="F:ATP binding"/>
    <property type="evidence" value="ECO:0007669"/>
    <property type="project" value="InterPro"/>
</dbReference>
<dbReference type="AlphaFoldDB" id="A0A6C0CJZ1"/>